<dbReference type="GO" id="GO:0008745">
    <property type="term" value="F:N-acetylmuramoyl-L-alanine amidase activity"/>
    <property type="evidence" value="ECO:0007669"/>
    <property type="project" value="InterPro"/>
</dbReference>
<dbReference type="SUPFAM" id="SSF55846">
    <property type="entry name" value="N-acetylmuramoyl-L-alanine amidase-like"/>
    <property type="match status" value="1"/>
</dbReference>
<dbReference type="InterPro" id="IPR015510">
    <property type="entry name" value="PGRP"/>
</dbReference>
<evidence type="ECO:0000259" key="2">
    <source>
        <dbReference type="SMART" id="SM00644"/>
    </source>
</evidence>
<dbReference type="CDD" id="cd06583">
    <property type="entry name" value="PGRP"/>
    <property type="match status" value="1"/>
</dbReference>
<accession>A0A6J7CXK0</accession>
<dbReference type="InterPro" id="IPR006619">
    <property type="entry name" value="PGRP_domain_met/bac"/>
</dbReference>
<dbReference type="SMART" id="SM00701">
    <property type="entry name" value="PGRP"/>
    <property type="match status" value="1"/>
</dbReference>
<feature type="domain" description="Peptidoglycan recognition protein family" evidence="3">
    <location>
        <begin position="34"/>
        <end position="183"/>
    </location>
</feature>
<dbReference type="InterPro" id="IPR036505">
    <property type="entry name" value="Amidase/PGRP_sf"/>
</dbReference>
<dbReference type="SMART" id="SM00644">
    <property type="entry name" value="Ami_2"/>
    <property type="match status" value="1"/>
</dbReference>
<dbReference type="Gene3D" id="3.40.80.10">
    <property type="entry name" value="Peptidoglycan recognition protein-like"/>
    <property type="match status" value="1"/>
</dbReference>
<proteinExistence type="inferred from homology"/>
<reference evidence="4" key="1">
    <citation type="submission" date="2020-05" db="EMBL/GenBank/DDBJ databases">
        <authorList>
            <person name="Chiriac C."/>
            <person name="Salcher M."/>
            <person name="Ghai R."/>
            <person name="Kavagutti S V."/>
        </authorList>
    </citation>
    <scope>NUCLEOTIDE SEQUENCE</scope>
</reference>
<dbReference type="PANTHER" id="PTHR11022:SF41">
    <property type="entry name" value="PEPTIDOGLYCAN-RECOGNITION PROTEIN LC-RELATED"/>
    <property type="match status" value="1"/>
</dbReference>
<organism evidence="4">
    <name type="scientific">freshwater metagenome</name>
    <dbReference type="NCBI Taxonomy" id="449393"/>
    <lineage>
        <taxon>unclassified sequences</taxon>
        <taxon>metagenomes</taxon>
        <taxon>ecological metagenomes</taxon>
    </lineage>
</organism>
<dbReference type="GO" id="GO:0009253">
    <property type="term" value="P:peptidoglycan catabolic process"/>
    <property type="evidence" value="ECO:0007669"/>
    <property type="project" value="InterPro"/>
</dbReference>
<evidence type="ECO:0000256" key="1">
    <source>
        <dbReference type="ARBA" id="ARBA00007553"/>
    </source>
</evidence>
<protein>
    <submittedName>
        <fullName evidence="4">Unannotated protein</fullName>
    </submittedName>
</protein>
<feature type="domain" description="N-acetylmuramoyl-L-alanine amidase" evidence="2">
    <location>
        <begin position="41"/>
        <end position="210"/>
    </location>
</feature>
<gene>
    <name evidence="4" type="ORF">UFOPK3376_00291</name>
</gene>
<evidence type="ECO:0000313" key="4">
    <source>
        <dbReference type="EMBL" id="CAB4861518.1"/>
    </source>
</evidence>
<name>A0A6J7CXK0_9ZZZZ</name>
<dbReference type="GO" id="GO:0008270">
    <property type="term" value="F:zinc ion binding"/>
    <property type="evidence" value="ECO:0007669"/>
    <property type="project" value="InterPro"/>
</dbReference>
<evidence type="ECO:0000259" key="3">
    <source>
        <dbReference type="SMART" id="SM00701"/>
    </source>
</evidence>
<dbReference type="InterPro" id="IPR002502">
    <property type="entry name" value="Amidase_domain"/>
</dbReference>
<dbReference type="Pfam" id="PF01510">
    <property type="entry name" value="Amidase_2"/>
    <property type="match status" value="1"/>
</dbReference>
<dbReference type="AlphaFoldDB" id="A0A6J7CXK0"/>
<sequence length="252" mass="27031">MIAGGLLAAAALTSSSERPAAAAPPPPVEVMPGLFVNPRDAWGADLPPKYAIQPETPQFLLVHHTDSPNNYGSGGAREVIRTAYAWHTSRTKGWADVCYEFFVDHDGVVWEGRAGALAGPVMADATGGSQGFAQLVCLIGSFTTVDPTPAMIDSLVRVLAWLAIRYGIDTYPDATTSFISRGSQIYRAGTLVTTPTIAGHRDMSYTECPGDHVYSLLTTGLRDRVNLQRFGWMGTPPENGVYHAQRLGRVAP</sequence>
<dbReference type="PANTHER" id="PTHR11022">
    <property type="entry name" value="PEPTIDOGLYCAN RECOGNITION PROTEIN"/>
    <property type="match status" value="1"/>
</dbReference>
<comment type="similarity">
    <text evidence="1">Belongs to the N-acetylmuramoyl-L-alanine amidase 2 family.</text>
</comment>
<dbReference type="EMBL" id="CAFBLP010000004">
    <property type="protein sequence ID" value="CAB4861518.1"/>
    <property type="molecule type" value="Genomic_DNA"/>
</dbReference>